<dbReference type="InterPro" id="IPR050324">
    <property type="entry name" value="CDP-alcohol_PTase-I"/>
</dbReference>
<sequence length="485" mass="54270">MKATNLFLLLSSTLSRTSTNLATAASLINRKAATTTTPSLFRSPPPLSPSSFVSARGFRDDTFSKPPPSIGKRWIRPDSATPSEWEAPSFAFAFDIDGVLLHERAPLPGAAQTLALLDYYHIPFILLTNGGGKFEADRVAELNEKLGSNMTTDNFCQSHTPFQELLPEYRDKTILVTGSDYEKCREIMEGYGFRSVVTPGDIFRAAPEVFPFDTVRGGEVGRELPKPLWKPRERKGLRGDDEAGGKTVLMGGKKGGEGEEGEGEEKRLEDHLKIDAMFVLNDPRDWALDVQVFMDLLQSKQGYVGTYSEENNRGNWQGDGQPKLFFSNSDLIWAAKYHLPRFGQGAFQHALVGIWKEVTEGKKELVRTSFGKPHRETYEYAEEMLVRHRGEWLKMKGYGEEDIRGGLKRVYMVGDNPESDIAGANDYDGKGRYGTEWVSLLVETGVFDAARMNFKDGDVRRADVVEKDVADAVKWALRNEGWVDE</sequence>
<feature type="compositionally biased region" description="Basic and acidic residues" evidence="1">
    <location>
        <begin position="223"/>
        <end position="244"/>
    </location>
</feature>
<dbReference type="InterPro" id="IPR023214">
    <property type="entry name" value="HAD_sf"/>
</dbReference>
<dbReference type="SUPFAM" id="SSF56784">
    <property type="entry name" value="HAD-like"/>
    <property type="match status" value="1"/>
</dbReference>
<name>A0AA39Z7U5_9PEZI</name>
<dbReference type="GO" id="GO:0046474">
    <property type="term" value="P:glycerophospholipid biosynthetic process"/>
    <property type="evidence" value="ECO:0007669"/>
    <property type="project" value="TreeGrafter"/>
</dbReference>
<feature type="signal peptide" evidence="2">
    <location>
        <begin position="1"/>
        <end position="24"/>
    </location>
</feature>
<dbReference type="Pfam" id="PF13242">
    <property type="entry name" value="Hydrolase_like"/>
    <property type="match status" value="1"/>
</dbReference>
<dbReference type="NCBIfam" id="TIGR01460">
    <property type="entry name" value="HAD-SF-IIA"/>
    <property type="match status" value="1"/>
</dbReference>
<dbReference type="PANTHER" id="PTHR14269">
    <property type="entry name" value="CDP-DIACYLGLYCEROL--GLYCEROL-3-PHOSPHATE 3-PHOSPHATIDYLTRANSFERASE-RELATED"/>
    <property type="match status" value="1"/>
</dbReference>
<feature type="chain" id="PRO_5041425298" evidence="2">
    <location>
        <begin position="25"/>
        <end position="485"/>
    </location>
</feature>
<dbReference type="Pfam" id="PF13344">
    <property type="entry name" value="Hydrolase_6"/>
    <property type="match status" value="1"/>
</dbReference>
<dbReference type="EMBL" id="JAULSY010000112">
    <property type="protein sequence ID" value="KAK0665329.1"/>
    <property type="molecule type" value="Genomic_DNA"/>
</dbReference>
<dbReference type="AlphaFoldDB" id="A0AA39Z7U5"/>
<dbReference type="InterPro" id="IPR036412">
    <property type="entry name" value="HAD-like_sf"/>
</dbReference>
<protein>
    <submittedName>
        <fullName evidence="3">HAD-like domain-containing protein</fullName>
    </submittedName>
</protein>
<reference evidence="3" key="1">
    <citation type="submission" date="2023-06" db="EMBL/GenBank/DDBJ databases">
        <title>Genome-scale phylogeny and comparative genomics of the fungal order Sordariales.</title>
        <authorList>
            <consortium name="Lawrence Berkeley National Laboratory"/>
            <person name="Hensen N."/>
            <person name="Bonometti L."/>
            <person name="Westerberg I."/>
            <person name="Brannstrom I.O."/>
            <person name="Guillou S."/>
            <person name="Cros-Aarteil S."/>
            <person name="Calhoun S."/>
            <person name="Haridas S."/>
            <person name="Kuo A."/>
            <person name="Mondo S."/>
            <person name="Pangilinan J."/>
            <person name="Riley R."/>
            <person name="Labutti K."/>
            <person name="Andreopoulos B."/>
            <person name="Lipzen A."/>
            <person name="Chen C."/>
            <person name="Yanf M."/>
            <person name="Daum C."/>
            <person name="Ng V."/>
            <person name="Clum A."/>
            <person name="Steindorff A."/>
            <person name="Ohm R."/>
            <person name="Martin F."/>
            <person name="Silar P."/>
            <person name="Natvig D."/>
            <person name="Lalanne C."/>
            <person name="Gautier V."/>
            <person name="Ament-Velasquez S.L."/>
            <person name="Kruys A."/>
            <person name="Hutchinson M.I."/>
            <person name="Powell A.J."/>
            <person name="Barry K."/>
            <person name="Miller A.N."/>
            <person name="Grigoriev I.V."/>
            <person name="Debuchy R."/>
            <person name="Gladieux P."/>
            <person name="Thoren M.H."/>
            <person name="Johannesson H."/>
        </authorList>
    </citation>
    <scope>NUCLEOTIDE SEQUENCE</scope>
    <source>
        <strain evidence="3">CBS 307.81</strain>
    </source>
</reference>
<keyword evidence="2" id="KW-0732">Signal</keyword>
<evidence type="ECO:0000256" key="1">
    <source>
        <dbReference type="SAM" id="MobiDB-lite"/>
    </source>
</evidence>
<dbReference type="GO" id="GO:0005739">
    <property type="term" value="C:mitochondrion"/>
    <property type="evidence" value="ECO:0007669"/>
    <property type="project" value="TreeGrafter"/>
</dbReference>
<proteinExistence type="predicted"/>
<evidence type="ECO:0000256" key="2">
    <source>
        <dbReference type="SAM" id="SignalP"/>
    </source>
</evidence>
<keyword evidence="4" id="KW-1185">Reference proteome</keyword>
<feature type="region of interest" description="Disordered" evidence="1">
    <location>
        <begin position="223"/>
        <end position="266"/>
    </location>
</feature>
<evidence type="ECO:0000313" key="3">
    <source>
        <dbReference type="EMBL" id="KAK0665329.1"/>
    </source>
</evidence>
<dbReference type="Proteomes" id="UP001174997">
    <property type="component" value="Unassembled WGS sequence"/>
</dbReference>
<accession>A0AA39Z7U5</accession>
<dbReference type="PANTHER" id="PTHR14269:SF57">
    <property type="entry name" value="SUPERFAMILY HYDROLASE, PUTATIVE (AFU_ORTHOLOGUE AFUA_2G02580)-RELATED"/>
    <property type="match status" value="1"/>
</dbReference>
<dbReference type="InterPro" id="IPR006357">
    <property type="entry name" value="HAD-SF_hydro_IIA"/>
</dbReference>
<gene>
    <name evidence="3" type="ORF">QBC41DRAFT_233070</name>
</gene>
<organism evidence="3 4">
    <name type="scientific">Cercophora samala</name>
    <dbReference type="NCBI Taxonomy" id="330535"/>
    <lineage>
        <taxon>Eukaryota</taxon>
        <taxon>Fungi</taxon>
        <taxon>Dikarya</taxon>
        <taxon>Ascomycota</taxon>
        <taxon>Pezizomycotina</taxon>
        <taxon>Sordariomycetes</taxon>
        <taxon>Sordariomycetidae</taxon>
        <taxon>Sordariales</taxon>
        <taxon>Lasiosphaeriaceae</taxon>
        <taxon>Cercophora</taxon>
    </lineage>
</organism>
<evidence type="ECO:0000313" key="4">
    <source>
        <dbReference type="Proteomes" id="UP001174997"/>
    </source>
</evidence>
<dbReference type="Gene3D" id="3.40.50.1000">
    <property type="entry name" value="HAD superfamily/HAD-like"/>
    <property type="match status" value="2"/>
</dbReference>
<comment type="caution">
    <text evidence="3">The sequence shown here is derived from an EMBL/GenBank/DDBJ whole genome shotgun (WGS) entry which is preliminary data.</text>
</comment>